<name>A0ABV8MN23_9NEIS</name>
<keyword evidence="15" id="KW-1185">Reference proteome</keyword>
<comment type="subunit">
    <text evidence="2">Monomer.</text>
</comment>
<evidence type="ECO:0000259" key="13">
    <source>
        <dbReference type="PROSITE" id="PS51352"/>
    </source>
</evidence>
<accession>A0ABV8MN23</accession>
<dbReference type="InterPro" id="IPR000866">
    <property type="entry name" value="AhpC/TSA"/>
</dbReference>
<protein>
    <recommendedName>
        <fullName evidence="3">thioredoxin-dependent peroxiredoxin</fullName>
        <ecNumber evidence="3">1.11.1.24</ecNumber>
    </recommendedName>
    <alternativeName>
        <fullName evidence="9">Thioredoxin peroxidase</fullName>
    </alternativeName>
    <alternativeName>
        <fullName evidence="11">Thioredoxin-dependent peroxiredoxin Bcp</fullName>
    </alternativeName>
</protein>
<evidence type="ECO:0000256" key="5">
    <source>
        <dbReference type="ARBA" id="ARBA00022862"/>
    </source>
</evidence>
<evidence type="ECO:0000256" key="3">
    <source>
        <dbReference type="ARBA" id="ARBA00013017"/>
    </source>
</evidence>
<evidence type="ECO:0000256" key="2">
    <source>
        <dbReference type="ARBA" id="ARBA00011245"/>
    </source>
</evidence>
<evidence type="ECO:0000256" key="4">
    <source>
        <dbReference type="ARBA" id="ARBA00022559"/>
    </source>
</evidence>
<proteinExistence type="inferred from homology"/>
<evidence type="ECO:0000256" key="8">
    <source>
        <dbReference type="ARBA" id="ARBA00023284"/>
    </source>
</evidence>
<evidence type="ECO:0000313" key="14">
    <source>
        <dbReference type="EMBL" id="MFC4159087.1"/>
    </source>
</evidence>
<comment type="caution">
    <text evidence="14">The sequence shown here is derived from an EMBL/GenBank/DDBJ whole genome shotgun (WGS) entry which is preliminary data.</text>
</comment>
<dbReference type="CDD" id="cd03017">
    <property type="entry name" value="PRX_BCP"/>
    <property type="match status" value="1"/>
</dbReference>
<dbReference type="PANTHER" id="PTHR42801">
    <property type="entry name" value="THIOREDOXIN-DEPENDENT PEROXIDE REDUCTASE"/>
    <property type="match status" value="1"/>
</dbReference>
<keyword evidence="7" id="KW-1015">Disulfide bond</keyword>
<dbReference type="PROSITE" id="PS51352">
    <property type="entry name" value="THIOREDOXIN_2"/>
    <property type="match status" value="1"/>
</dbReference>
<dbReference type="Gene3D" id="3.40.30.10">
    <property type="entry name" value="Glutaredoxin"/>
    <property type="match status" value="1"/>
</dbReference>
<comment type="function">
    <text evidence="1">Thiol-specific peroxidase that catalyzes the reduction of hydrogen peroxide and organic hydroperoxides to water and alcohols, respectively. Plays a role in cell protection against oxidative stress by detoxifying peroxides and as sensor of hydrogen peroxide-mediated signaling events.</text>
</comment>
<organism evidence="14 15">
    <name type="scientific">Chitinimonas lacunae</name>
    <dbReference type="NCBI Taxonomy" id="1963018"/>
    <lineage>
        <taxon>Bacteria</taxon>
        <taxon>Pseudomonadati</taxon>
        <taxon>Pseudomonadota</taxon>
        <taxon>Betaproteobacteria</taxon>
        <taxon>Neisseriales</taxon>
        <taxon>Chitinibacteraceae</taxon>
        <taxon>Chitinimonas</taxon>
    </lineage>
</organism>
<gene>
    <name evidence="14" type="ORF">ACFOW7_06925</name>
</gene>
<reference evidence="15" key="1">
    <citation type="journal article" date="2019" name="Int. J. Syst. Evol. Microbiol.">
        <title>The Global Catalogue of Microorganisms (GCM) 10K type strain sequencing project: providing services to taxonomists for standard genome sequencing and annotation.</title>
        <authorList>
            <consortium name="The Broad Institute Genomics Platform"/>
            <consortium name="The Broad Institute Genome Sequencing Center for Infectious Disease"/>
            <person name="Wu L."/>
            <person name="Ma J."/>
        </authorList>
    </citation>
    <scope>NUCLEOTIDE SEQUENCE [LARGE SCALE GENOMIC DNA]</scope>
    <source>
        <strain evidence="15">LMG 29894</strain>
    </source>
</reference>
<evidence type="ECO:0000313" key="15">
    <source>
        <dbReference type="Proteomes" id="UP001595791"/>
    </source>
</evidence>
<evidence type="ECO:0000256" key="9">
    <source>
        <dbReference type="ARBA" id="ARBA00032824"/>
    </source>
</evidence>
<dbReference type="EMBL" id="JBHSBU010000001">
    <property type="protein sequence ID" value="MFC4159087.1"/>
    <property type="molecule type" value="Genomic_DNA"/>
</dbReference>
<dbReference type="PIRSF" id="PIRSF000239">
    <property type="entry name" value="AHPC"/>
    <property type="match status" value="1"/>
</dbReference>
<feature type="domain" description="Thioredoxin" evidence="13">
    <location>
        <begin position="14"/>
        <end position="168"/>
    </location>
</feature>
<evidence type="ECO:0000256" key="10">
    <source>
        <dbReference type="ARBA" id="ARBA00038489"/>
    </source>
</evidence>
<comment type="catalytic activity">
    <reaction evidence="12">
        <text>a hydroperoxide + [thioredoxin]-dithiol = an alcohol + [thioredoxin]-disulfide + H2O</text>
        <dbReference type="Rhea" id="RHEA:62620"/>
        <dbReference type="Rhea" id="RHEA-COMP:10698"/>
        <dbReference type="Rhea" id="RHEA-COMP:10700"/>
        <dbReference type="ChEBI" id="CHEBI:15377"/>
        <dbReference type="ChEBI" id="CHEBI:29950"/>
        <dbReference type="ChEBI" id="CHEBI:30879"/>
        <dbReference type="ChEBI" id="CHEBI:35924"/>
        <dbReference type="ChEBI" id="CHEBI:50058"/>
        <dbReference type="EC" id="1.11.1.24"/>
    </reaction>
</comment>
<evidence type="ECO:0000256" key="6">
    <source>
        <dbReference type="ARBA" id="ARBA00023002"/>
    </source>
</evidence>
<dbReference type="RefSeq" id="WP_378162465.1">
    <property type="nucleotide sequence ID" value="NZ_JBHSBU010000001.1"/>
</dbReference>
<keyword evidence="6 14" id="KW-0560">Oxidoreductase</keyword>
<evidence type="ECO:0000256" key="12">
    <source>
        <dbReference type="ARBA" id="ARBA00049091"/>
    </source>
</evidence>
<evidence type="ECO:0000256" key="7">
    <source>
        <dbReference type="ARBA" id="ARBA00023157"/>
    </source>
</evidence>
<keyword evidence="4 14" id="KW-0575">Peroxidase</keyword>
<dbReference type="Pfam" id="PF00578">
    <property type="entry name" value="AhpC-TSA"/>
    <property type="match status" value="1"/>
</dbReference>
<evidence type="ECO:0000256" key="1">
    <source>
        <dbReference type="ARBA" id="ARBA00003330"/>
    </source>
</evidence>
<dbReference type="GO" id="GO:0140824">
    <property type="term" value="F:thioredoxin-dependent peroxiredoxin activity"/>
    <property type="evidence" value="ECO:0007669"/>
    <property type="project" value="UniProtKB-EC"/>
</dbReference>
<dbReference type="EC" id="1.11.1.24" evidence="3"/>
<evidence type="ECO:0000256" key="11">
    <source>
        <dbReference type="ARBA" id="ARBA00042639"/>
    </source>
</evidence>
<dbReference type="InterPro" id="IPR036249">
    <property type="entry name" value="Thioredoxin-like_sf"/>
</dbReference>
<keyword evidence="5" id="KW-0049">Antioxidant</keyword>
<dbReference type="InterPro" id="IPR050924">
    <property type="entry name" value="Peroxiredoxin_BCP/PrxQ"/>
</dbReference>
<keyword evidence="8" id="KW-0676">Redox-active center</keyword>
<dbReference type="InterPro" id="IPR013766">
    <property type="entry name" value="Thioredoxin_domain"/>
</dbReference>
<dbReference type="PANTHER" id="PTHR42801:SF4">
    <property type="entry name" value="AHPC_TSA FAMILY PROTEIN"/>
    <property type="match status" value="1"/>
</dbReference>
<dbReference type="Proteomes" id="UP001595791">
    <property type="component" value="Unassembled WGS sequence"/>
</dbReference>
<comment type="similarity">
    <text evidence="10">Belongs to the peroxiredoxin family. BCP/PrxQ subfamily.</text>
</comment>
<sequence>MTASVRRQGGNIMLSPGVAAPDFELPDATMEMVRLSDYRGDKHVVLYFYHRDDDPGCTVEAIEFSELADKFHRAGSVILGVSLDDPLCHEEFRDKHGLQVRLLSDGEGEASRRYYTLREQERNGMIKLGTIRSTFVVDRDGLVRHALYHVSPRGHAAEVLRLIQQLGA</sequence>
<dbReference type="InterPro" id="IPR024706">
    <property type="entry name" value="Peroxiredoxin_AhpC-typ"/>
</dbReference>
<dbReference type="SUPFAM" id="SSF52833">
    <property type="entry name" value="Thioredoxin-like"/>
    <property type="match status" value="1"/>
</dbReference>